<evidence type="ECO:0000256" key="1">
    <source>
        <dbReference type="ARBA" id="ARBA00000085"/>
    </source>
</evidence>
<proteinExistence type="predicted"/>
<evidence type="ECO:0000256" key="4">
    <source>
        <dbReference type="ARBA" id="ARBA00022741"/>
    </source>
</evidence>
<dbReference type="GO" id="GO:0004673">
    <property type="term" value="F:protein histidine kinase activity"/>
    <property type="evidence" value="ECO:0007669"/>
    <property type="project" value="UniProtKB-EC"/>
</dbReference>
<evidence type="ECO:0000259" key="8">
    <source>
        <dbReference type="PROSITE" id="PS50109"/>
    </source>
</evidence>
<keyword evidence="7" id="KW-0902">Two-component regulatory system</keyword>
<dbReference type="GO" id="GO:0000160">
    <property type="term" value="P:phosphorelay signal transduction system"/>
    <property type="evidence" value="ECO:0007669"/>
    <property type="project" value="UniProtKB-KW"/>
</dbReference>
<dbReference type="PANTHER" id="PTHR43065">
    <property type="entry name" value="SENSOR HISTIDINE KINASE"/>
    <property type="match status" value="1"/>
</dbReference>
<dbReference type="InterPro" id="IPR004358">
    <property type="entry name" value="Sig_transdc_His_kin-like_C"/>
</dbReference>
<keyword evidence="10" id="KW-1185">Reference proteome</keyword>
<organism evidence="9 10">
    <name type="scientific">Fontibacillus phaseoli</name>
    <dbReference type="NCBI Taxonomy" id="1416533"/>
    <lineage>
        <taxon>Bacteria</taxon>
        <taxon>Bacillati</taxon>
        <taxon>Bacillota</taxon>
        <taxon>Bacilli</taxon>
        <taxon>Bacillales</taxon>
        <taxon>Paenibacillaceae</taxon>
        <taxon>Fontibacillus</taxon>
    </lineage>
</organism>
<dbReference type="PANTHER" id="PTHR43065:SF46">
    <property type="entry name" value="C4-DICARBOXYLATE TRANSPORT SENSOR PROTEIN DCTB"/>
    <property type="match status" value="1"/>
</dbReference>
<protein>
    <recommendedName>
        <fullName evidence="2">histidine kinase</fullName>
        <ecNumber evidence="2">2.7.13.3</ecNumber>
    </recommendedName>
</protein>
<evidence type="ECO:0000313" key="9">
    <source>
        <dbReference type="EMBL" id="RCX18660.1"/>
    </source>
</evidence>
<dbReference type="PROSITE" id="PS50109">
    <property type="entry name" value="HIS_KIN"/>
    <property type="match status" value="1"/>
</dbReference>
<dbReference type="EC" id="2.7.13.3" evidence="2"/>
<evidence type="ECO:0000256" key="6">
    <source>
        <dbReference type="ARBA" id="ARBA00022840"/>
    </source>
</evidence>
<sequence>MTASFLRNRKFQMLLVAAGTAVAGEFKINPFDGDIFRIALGSSAFLLFLLMLRDLPCLKTGALTGIVVLLFRVGLDVLWPNHVPLLQSFCNHISAAVYYVAFGAALKFVRRLDHVHPLLLGGAAACADFISNEAELLTRMLVLGTSSFHLSEWTYLSLIAVLRTYFTTGIYSSMAIYRMRAVQAEQQRRVDQMLSFGSGLYGEVFYLRKSVDTVERLTAGSYELYRDLKSGGHTGYSRRLLDITQQIHEVKKDSQRILAGLLKLSALESADNNMTLSQMGDFCLKSNAEYAGMLGKAISFDQMITADFRTARYIPLLTLLNNLVANAVEAIRQEGTVMLRIYEVQERTWFVVQDNGRGMAEVDRDIAFEPGFTTKFDQDGTAATGIGLSHVRDITDSFGGRIEIMSPVSGTGTVFKVSIPTSSIKRGD</sequence>
<gene>
    <name evidence="9" type="ORF">DFP94_106194</name>
</gene>
<feature type="domain" description="Histidine kinase" evidence="8">
    <location>
        <begin position="316"/>
        <end position="423"/>
    </location>
</feature>
<evidence type="ECO:0000256" key="7">
    <source>
        <dbReference type="ARBA" id="ARBA00023012"/>
    </source>
</evidence>
<dbReference type="SMART" id="SM00387">
    <property type="entry name" value="HATPase_c"/>
    <property type="match status" value="1"/>
</dbReference>
<keyword evidence="4" id="KW-0547">Nucleotide-binding</keyword>
<keyword evidence="6" id="KW-0067">ATP-binding</keyword>
<evidence type="ECO:0000313" key="10">
    <source>
        <dbReference type="Proteomes" id="UP000253090"/>
    </source>
</evidence>
<keyword evidence="5 9" id="KW-0418">Kinase</keyword>
<dbReference type="OrthoDB" id="1674512at2"/>
<dbReference type="SUPFAM" id="SSF55874">
    <property type="entry name" value="ATPase domain of HSP90 chaperone/DNA topoisomerase II/histidine kinase"/>
    <property type="match status" value="1"/>
</dbReference>
<accession>A0A369BAV2</accession>
<name>A0A369BAV2_9BACL</name>
<dbReference type="GO" id="GO:0005524">
    <property type="term" value="F:ATP binding"/>
    <property type="evidence" value="ECO:0007669"/>
    <property type="project" value="UniProtKB-KW"/>
</dbReference>
<evidence type="ECO:0000256" key="3">
    <source>
        <dbReference type="ARBA" id="ARBA00022679"/>
    </source>
</evidence>
<dbReference type="RefSeq" id="WP_114497522.1">
    <property type="nucleotide sequence ID" value="NZ_QPJW01000006.1"/>
</dbReference>
<dbReference type="Gene3D" id="3.30.565.10">
    <property type="entry name" value="Histidine kinase-like ATPase, C-terminal domain"/>
    <property type="match status" value="1"/>
</dbReference>
<dbReference type="AlphaFoldDB" id="A0A369BAV2"/>
<comment type="catalytic activity">
    <reaction evidence="1">
        <text>ATP + protein L-histidine = ADP + protein N-phospho-L-histidine.</text>
        <dbReference type="EC" id="2.7.13.3"/>
    </reaction>
</comment>
<dbReference type="PRINTS" id="PR00344">
    <property type="entry name" value="BCTRLSENSOR"/>
</dbReference>
<dbReference type="InterPro" id="IPR003594">
    <property type="entry name" value="HATPase_dom"/>
</dbReference>
<dbReference type="Proteomes" id="UP000253090">
    <property type="component" value="Unassembled WGS sequence"/>
</dbReference>
<evidence type="ECO:0000256" key="2">
    <source>
        <dbReference type="ARBA" id="ARBA00012438"/>
    </source>
</evidence>
<comment type="caution">
    <text evidence="9">The sequence shown here is derived from an EMBL/GenBank/DDBJ whole genome shotgun (WGS) entry which is preliminary data.</text>
</comment>
<reference evidence="9 10" key="1">
    <citation type="submission" date="2018-07" db="EMBL/GenBank/DDBJ databases">
        <title>Genomic Encyclopedia of Type Strains, Phase III (KMG-III): the genomes of soil and plant-associated and newly described type strains.</title>
        <authorList>
            <person name="Whitman W."/>
        </authorList>
    </citation>
    <scope>NUCLEOTIDE SEQUENCE [LARGE SCALE GENOMIC DNA]</scope>
    <source>
        <strain evidence="9 10">CECT 8333</strain>
    </source>
</reference>
<dbReference type="InterPro" id="IPR005467">
    <property type="entry name" value="His_kinase_dom"/>
</dbReference>
<evidence type="ECO:0000256" key="5">
    <source>
        <dbReference type="ARBA" id="ARBA00022777"/>
    </source>
</evidence>
<dbReference type="EMBL" id="QPJW01000006">
    <property type="protein sequence ID" value="RCX18660.1"/>
    <property type="molecule type" value="Genomic_DNA"/>
</dbReference>
<dbReference type="Pfam" id="PF02518">
    <property type="entry name" value="HATPase_c"/>
    <property type="match status" value="1"/>
</dbReference>
<dbReference type="InterPro" id="IPR036890">
    <property type="entry name" value="HATPase_C_sf"/>
</dbReference>
<keyword evidence="3" id="KW-0808">Transferase</keyword>